<feature type="region of interest" description="Disordered" evidence="1">
    <location>
        <begin position="211"/>
        <end position="252"/>
    </location>
</feature>
<keyword evidence="2" id="KW-1133">Transmembrane helix</keyword>
<evidence type="ECO:0000256" key="1">
    <source>
        <dbReference type="SAM" id="MobiDB-lite"/>
    </source>
</evidence>
<feature type="compositionally biased region" description="Polar residues" evidence="1">
    <location>
        <begin position="91"/>
        <end position="101"/>
    </location>
</feature>
<feature type="region of interest" description="Disordered" evidence="1">
    <location>
        <begin position="134"/>
        <end position="198"/>
    </location>
</feature>
<feature type="compositionally biased region" description="Low complexity" evidence="1">
    <location>
        <begin position="211"/>
        <end position="222"/>
    </location>
</feature>
<organism evidence="3 4">
    <name type="scientific">Polyporus arcularius HHB13444</name>
    <dbReference type="NCBI Taxonomy" id="1314778"/>
    <lineage>
        <taxon>Eukaryota</taxon>
        <taxon>Fungi</taxon>
        <taxon>Dikarya</taxon>
        <taxon>Basidiomycota</taxon>
        <taxon>Agaricomycotina</taxon>
        <taxon>Agaricomycetes</taxon>
        <taxon>Polyporales</taxon>
        <taxon>Polyporaceae</taxon>
        <taxon>Polyporus</taxon>
    </lineage>
</organism>
<feature type="compositionally biased region" description="Low complexity" evidence="1">
    <location>
        <begin position="238"/>
        <end position="252"/>
    </location>
</feature>
<evidence type="ECO:0000313" key="4">
    <source>
        <dbReference type="Proteomes" id="UP000308197"/>
    </source>
</evidence>
<dbReference type="Proteomes" id="UP000308197">
    <property type="component" value="Unassembled WGS sequence"/>
</dbReference>
<name>A0A5C3PK41_9APHY</name>
<evidence type="ECO:0000256" key="2">
    <source>
        <dbReference type="SAM" id="Phobius"/>
    </source>
</evidence>
<keyword evidence="2" id="KW-0472">Membrane</keyword>
<keyword evidence="4" id="KW-1185">Reference proteome</keyword>
<accession>A0A5C3PK41</accession>
<feature type="compositionally biased region" description="Low complexity" evidence="1">
    <location>
        <begin position="182"/>
        <end position="198"/>
    </location>
</feature>
<feature type="region of interest" description="Disordered" evidence="1">
    <location>
        <begin position="31"/>
        <end position="118"/>
    </location>
</feature>
<feature type="transmembrane region" description="Helical" evidence="2">
    <location>
        <begin position="6"/>
        <end position="26"/>
    </location>
</feature>
<protein>
    <submittedName>
        <fullName evidence="3">Uncharacterized protein</fullName>
    </submittedName>
</protein>
<evidence type="ECO:0000313" key="3">
    <source>
        <dbReference type="EMBL" id="TFK89651.1"/>
    </source>
</evidence>
<keyword evidence="2" id="KW-0812">Transmembrane</keyword>
<sequence length="385" mass="41640">MEPIYVEPLPLVVATLVLYTALIVWFSRRPADREPTTRSPDATGGAARSRRADAGPSRGAAVDKKITREAKGKEVARPFARERDVPVYPGNVQTFTRQTAGPRSRSRSRSRSVAAPAAPLPLKTAPLLPTISGSSISLSTATPTVTPGNATPGPSHPRRSERTSARSTTTRVRDEAIPGALPPSTAGPSTASPSTAGTSTQLARAFTNLTLNTATSTAPSTARRGRTTVESDDEYPFVPSTPVSSASRSRPRSAMVFRIPGTPPRSPQLRDAAPIVGHAPGGIAIRLLDRTVSDVLTRWCQADEVADELLDEPPHLTQDQAALQEGDIYYHCSTTQYQFWILVRVKGKRTFMWEPVTCGYERADGRYLIITKICDRERHDILNGP</sequence>
<dbReference type="AlphaFoldDB" id="A0A5C3PK41"/>
<feature type="compositionally biased region" description="Polar residues" evidence="1">
    <location>
        <begin position="134"/>
        <end position="149"/>
    </location>
</feature>
<proteinExistence type="predicted"/>
<dbReference type="EMBL" id="ML211069">
    <property type="protein sequence ID" value="TFK89651.1"/>
    <property type="molecule type" value="Genomic_DNA"/>
</dbReference>
<reference evidence="3 4" key="1">
    <citation type="journal article" date="2019" name="Nat. Ecol. Evol.">
        <title>Megaphylogeny resolves global patterns of mushroom evolution.</title>
        <authorList>
            <person name="Varga T."/>
            <person name="Krizsan K."/>
            <person name="Foldi C."/>
            <person name="Dima B."/>
            <person name="Sanchez-Garcia M."/>
            <person name="Sanchez-Ramirez S."/>
            <person name="Szollosi G.J."/>
            <person name="Szarkandi J.G."/>
            <person name="Papp V."/>
            <person name="Albert L."/>
            <person name="Andreopoulos W."/>
            <person name="Angelini C."/>
            <person name="Antonin V."/>
            <person name="Barry K.W."/>
            <person name="Bougher N.L."/>
            <person name="Buchanan P."/>
            <person name="Buyck B."/>
            <person name="Bense V."/>
            <person name="Catcheside P."/>
            <person name="Chovatia M."/>
            <person name="Cooper J."/>
            <person name="Damon W."/>
            <person name="Desjardin D."/>
            <person name="Finy P."/>
            <person name="Geml J."/>
            <person name="Haridas S."/>
            <person name="Hughes K."/>
            <person name="Justo A."/>
            <person name="Karasinski D."/>
            <person name="Kautmanova I."/>
            <person name="Kiss B."/>
            <person name="Kocsube S."/>
            <person name="Kotiranta H."/>
            <person name="LaButti K.M."/>
            <person name="Lechner B.E."/>
            <person name="Liimatainen K."/>
            <person name="Lipzen A."/>
            <person name="Lukacs Z."/>
            <person name="Mihaltcheva S."/>
            <person name="Morgado L.N."/>
            <person name="Niskanen T."/>
            <person name="Noordeloos M.E."/>
            <person name="Ohm R.A."/>
            <person name="Ortiz-Santana B."/>
            <person name="Ovrebo C."/>
            <person name="Racz N."/>
            <person name="Riley R."/>
            <person name="Savchenko A."/>
            <person name="Shiryaev A."/>
            <person name="Soop K."/>
            <person name="Spirin V."/>
            <person name="Szebenyi C."/>
            <person name="Tomsovsky M."/>
            <person name="Tulloss R.E."/>
            <person name="Uehling J."/>
            <person name="Grigoriev I.V."/>
            <person name="Vagvolgyi C."/>
            <person name="Papp T."/>
            <person name="Martin F.M."/>
            <person name="Miettinen O."/>
            <person name="Hibbett D.S."/>
            <person name="Nagy L.G."/>
        </authorList>
    </citation>
    <scope>NUCLEOTIDE SEQUENCE [LARGE SCALE GENOMIC DNA]</scope>
    <source>
        <strain evidence="3 4">HHB13444</strain>
    </source>
</reference>
<feature type="compositionally biased region" description="Basic and acidic residues" evidence="1">
    <location>
        <begin position="61"/>
        <end position="85"/>
    </location>
</feature>
<dbReference type="InParanoid" id="A0A5C3PK41"/>
<gene>
    <name evidence="3" type="ORF">K466DRAFT_597590</name>
</gene>